<evidence type="ECO:0000313" key="5">
    <source>
        <dbReference type="Proteomes" id="UP000194606"/>
    </source>
</evidence>
<accession>A0A252CGI1</accession>
<keyword evidence="2" id="KW-0812">Transmembrane</keyword>
<dbReference type="RefSeq" id="WP_086582221.1">
    <property type="nucleotide sequence ID" value="NZ_MUIZ01000001.1"/>
</dbReference>
<dbReference type="Pfam" id="PF19789">
    <property type="entry name" value="DUF6273"/>
    <property type="match status" value="1"/>
</dbReference>
<gene>
    <name evidence="4" type="ORF">BZZ03_01660</name>
</gene>
<evidence type="ECO:0000313" key="4">
    <source>
        <dbReference type="EMBL" id="OUK05449.1"/>
    </source>
</evidence>
<dbReference type="Proteomes" id="UP000194606">
    <property type="component" value="Unassembled WGS sequence"/>
</dbReference>
<comment type="caution">
    <text evidence="4">The sequence shown here is derived from an EMBL/GenBank/DDBJ whole genome shotgun (WGS) entry which is preliminary data.</text>
</comment>
<protein>
    <recommendedName>
        <fullName evidence="3">DUF6273 domain-containing protein</fullName>
    </recommendedName>
</protein>
<feature type="domain" description="DUF6273" evidence="3">
    <location>
        <begin position="499"/>
        <end position="544"/>
    </location>
</feature>
<sequence>MTPEKKRKLRNIALLTLLGLIGGTFAFIAFNQQVINDRANDIATNVTGRVHDYYNRDTGNKDVFVENYGHDVAANPVMVRIRLSEYMEIQRQGEDYPTPLVDTAQRENINTWTTYLPEEGNINQRRGEDSSQFNRYSNLTFGREGTAPWYMPTFNRDLADLRSAAAGHARDYIQGGGATDAETDGRTHPGDGTENYWQEGQSYDNSDGDWPGEAIEQDTKQHLQEDRPPMTIEQWNTLSIRNRVGNYWVIDHNTGWAYWANLLEQGQATSYLLDAANMTDEVVTSIVNGSYYYAIHVDSQAISSVNMDRFLEEDTQGNHDTRLAAFLEGVKNGFYGDGNPPANENNNPSEFQFHLMSPGRLFRMWGHDFRYLENMGDGYHMIIRNETIGGANWNDLDNVLTSWYTNDVVTTVPAIRAQREPYIAPVASSFPTTGTTAFVPWEGPDRADDGTIPNLSNWSVPYGDRTVVVPNGVRRAFALSVADVNHLTAIGSFSSVADRGTGANWWLRTPNNPTFGWRVTTAGVWGRSNYSTPGTAVRPALIIHQQP</sequence>
<evidence type="ECO:0000256" key="1">
    <source>
        <dbReference type="SAM" id="MobiDB-lite"/>
    </source>
</evidence>
<proteinExistence type="predicted"/>
<feature type="transmembrane region" description="Helical" evidence="2">
    <location>
        <begin position="12"/>
        <end position="30"/>
    </location>
</feature>
<name>A0A252CGI1_9LACT</name>
<organism evidence="4 5">
    <name type="scientific">Lactococcus petauri</name>
    <dbReference type="NCBI Taxonomy" id="1940789"/>
    <lineage>
        <taxon>Bacteria</taxon>
        <taxon>Bacillati</taxon>
        <taxon>Bacillota</taxon>
        <taxon>Bacilli</taxon>
        <taxon>Lactobacillales</taxon>
        <taxon>Streptococcaceae</taxon>
        <taxon>Lactococcus</taxon>
    </lineage>
</organism>
<evidence type="ECO:0000256" key="2">
    <source>
        <dbReference type="SAM" id="Phobius"/>
    </source>
</evidence>
<keyword evidence="2" id="KW-1133">Transmembrane helix</keyword>
<dbReference type="EMBL" id="MUIZ01000001">
    <property type="protein sequence ID" value="OUK05449.1"/>
    <property type="molecule type" value="Genomic_DNA"/>
</dbReference>
<keyword evidence="2" id="KW-0472">Membrane</keyword>
<reference evidence="4 5" key="1">
    <citation type="submission" date="2017-02" db="EMBL/GenBank/DDBJ databases">
        <authorList>
            <person name="Peterson S.W."/>
        </authorList>
    </citation>
    <scope>NUCLEOTIDE SEQUENCE [LARGE SCALE GENOMIC DNA]</scope>
    <source>
        <strain evidence="4">159469</strain>
    </source>
</reference>
<feature type="region of interest" description="Disordered" evidence="1">
    <location>
        <begin position="175"/>
        <end position="198"/>
    </location>
</feature>
<dbReference type="AlphaFoldDB" id="A0A252CGI1"/>
<evidence type="ECO:0000259" key="3">
    <source>
        <dbReference type="Pfam" id="PF19789"/>
    </source>
</evidence>
<dbReference type="InterPro" id="IPR046240">
    <property type="entry name" value="DUF6273"/>
</dbReference>